<name>A0AAV2TCB7_CALDB</name>
<evidence type="ECO:0000256" key="1">
    <source>
        <dbReference type="SAM" id="SignalP"/>
    </source>
</evidence>
<dbReference type="EMBL" id="CAXLJL010000245">
    <property type="protein sequence ID" value="CAL5135134.1"/>
    <property type="molecule type" value="Genomic_DNA"/>
</dbReference>
<evidence type="ECO:0000313" key="5">
    <source>
        <dbReference type="Proteomes" id="UP001497525"/>
    </source>
</evidence>
<evidence type="ECO:0000313" key="4">
    <source>
        <dbReference type="EMBL" id="CAL5135135.1"/>
    </source>
</evidence>
<gene>
    <name evidence="2" type="ORF">CDAUBV1_LOCUS9187</name>
    <name evidence="3" type="ORF">CDAUBV1_LOCUS9189</name>
    <name evidence="4" type="ORF">CDAUBV1_LOCUS9190</name>
</gene>
<proteinExistence type="predicted"/>
<evidence type="ECO:0000313" key="3">
    <source>
        <dbReference type="EMBL" id="CAL5135134.1"/>
    </source>
</evidence>
<organism evidence="2 5">
    <name type="scientific">Calicophoron daubneyi</name>
    <name type="common">Rumen fluke</name>
    <name type="synonym">Paramphistomum daubneyi</name>
    <dbReference type="NCBI Taxonomy" id="300641"/>
    <lineage>
        <taxon>Eukaryota</taxon>
        <taxon>Metazoa</taxon>
        <taxon>Spiralia</taxon>
        <taxon>Lophotrochozoa</taxon>
        <taxon>Platyhelminthes</taxon>
        <taxon>Trematoda</taxon>
        <taxon>Digenea</taxon>
        <taxon>Plagiorchiida</taxon>
        <taxon>Pronocephalata</taxon>
        <taxon>Paramphistomoidea</taxon>
        <taxon>Paramphistomidae</taxon>
        <taxon>Calicophoron</taxon>
    </lineage>
</organism>
<reference evidence="2" key="1">
    <citation type="submission" date="2024-06" db="EMBL/GenBank/DDBJ databases">
        <authorList>
            <person name="Liu X."/>
            <person name="Lenzi L."/>
            <person name="Haldenby T S."/>
            <person name="Uol C."/>
        </authorList>
    </citation>
    <scope>NUCLEOTIDE SEQUENCE</scope>
</reference>
<feature type="signal peptide" evidence="1">
    <location>
        <begin position="1"/>
        <end position="30"/>
    </location>
</feature>
<dbReference type="AlphaFoldDB" id="A0AAV2TCB7"/>
<feature type="chain" id="PRO_5043291191" evidence="1">
    <location>
        <begin position="31"/>
        <end position="99"/>
    </location>
</feature>
<dbReference type="EMBL" id="CAXLJL010000245">
    <property type="protein sequence ID" value="CAL5135135.1"/>
    <property type="molecule type" value="Genomic_DNA"/>
</dbReference>
<evidence type="ECO:0000313" key="2">
    <source>
        <dbReference type="EMBL" id="CAL5135132.1"/>
    </source>
</evidence>
<protein>
    <submittedName>
        <fullName evidence="2">Uncharacterized protein</fullName>
    </submittedName>
</protein>
<comment type="caution">
    <text evidence="2">The sequence shown here is derived from an EMBL/GenBank/DDBJ whole genome shotgun (WGS) entry which is preliminary data.</text>
</comment>
<dbReference type="Proteomes" id="UP001497525">
    <property type="component" value="Unassembled WGS sequence"/>
</dbReference>
<accession>A0AAV2TCB7</accession>
<dbReference type="EMBL" id="CAXLJL010000245">
    <property type="protein sequence ID" value="CAL5135132.1"/>
    <property type="molecule type" value="Genomic_DNA"/>
</dbReference>
<sequence length="99" mass="11085">MNWKMNPLNPLLFIAILSVCALFQWTPIVGKAIGESTISEQELADALDRTEVVYTGPVHQANAVVQSHQSNQSPVSFGRRIYCIRICVRGRCIVRCVVR</sequence>
<keyword evidence="1" id="KW-0732">Signal</keyword>